<accession>G5HAU5</accession>
<dbReference type="Proteomes" id="UP000006008">
    <property type="component" value="Unassembled WGS sequence"/>
</dbReference>
<name>G5HAU5_9BACT</name>
<dbReference type="PATRIC" id="fig|742725.3.peg.1855"/>
<sequence length="38" mass="4677">MDYNFLDVRIFLSFEISAKVLSLKGKHFFDFCKFFQFF</sequence>
<dbReference type="EMBL" id="ADLD01000013">
    <property type="protein sequence ID" value="EHB91711.1"/>
    <property type="molecule type" value="Genomic_DNA"/>
</dbReference>
<dbReference type="HOGENOM" id="CLU_3323689_0_0_10"/>
<dbReference type="AlphaFoldDB" id="G5HAU5"/>
<reference evidence="1 2" key="1">
    <citation type="submission" date="2011-08" db="EMBL/GenBank/DDBJ databases">
        <title>The Genome Sequence of Alistipes indistinctus YIT 12060.</title>
        <authorList>
            <consortium name="The Broad Institute Genome Sequencing Platform"/>
            <person name="Earl A."/>
            <person name="Ward D."/>
            <person name="Feldgarden M."/>
            <person name="Gevers D."/>
            <person name="Morotomi M."/>
            <person name="Young S.K."/>
            <person name="Zeng Q."/>
            <person name="Gargeya S."/>
            <person name="Fitzgerald M."/>
            <person name="Haas B."/>
            <person name="Abouelleil A."/>
            <person name="Alvarado L."/>
            <person name="Arachchi H.M."/>
            <person name="Berlin A."/>
            <person name="Brown A."/>
            <person name="Chapman S.B."/>
            <person name="Chen Z."/>
            <person name="Dunbar C."/>
            <person name="Freedman E."/>
            <person name="Gearin G."/>
            <person name="Gellesch M."/>
            <person name="Goldberg J."/>
            <person name="Griggs A."/>
            <person name="Gujja S."/>
            <person name="Heiman D."/>
            <person name="Howarth C."/>
            <person name="Larson L."/>
            <person name="Lui A."/>
            <person name="MacDonald P.J.P."/>
            <person name="Montmayeur A."/>
            <person name="Murphy C."/>
            <person name="Neiman D."/>
            <person name="Pearson M."/>
            <person name="Priest M."/>
            <person name="Roberts A."/>
            <person name="Saif S."/>
            <person name="Shea T."/>
            <person name="Shenoy N."/>
            <person name="Sisk P."/>
            <person name="Stolte C."/>
            <person name="Sykes S."/>
            <person name="Wortman J."/>
            <person name="Nusbaum C."/>
            <person name="Birren B."/>
        </authorList>
    </citation>
    <scope>NUCLEOTIDE SEQUENCE [LARGE SCALE GENOMIC DNA]</scope>
    <source>
        <strain evidence="1 2">YIT 12060</strain>
    </source>
</reference>
<organism evidence="1 2">
    <name type="scientific">Alistipes indistinctus YIT 12060</name>
    <dbReference type="NCBI Taxonomy" id="742725"/>
    <lineage>
        <taxon>Bacteria</taxon>
        <taxon>Pseudomonadati</taxon>
        <taxon>Bacteroidota</taxon>
        <taxon>Bacteroidia</taxon>
        <taxon>Bacteroidales</taxon>
        <taxon>Rikenellaceae</taxon>
        <taxon>Alistipes</taxon>
    </lineage>
</organism>
<gene>
    <name evidence="1" type="ORF">HMPREF9450_01760</name>
</gene>
<keyword evidence="2" id="KW-1185">Reference proteome</keyword>
<evidence type="ECO:0000313" key="2">
    <source>
        <dbReference type="Proteomes" id="UP000006008"/>
    </source>
</evidence>
<protein>
    <submittedName>
        <fullName evidence="1">Uncharacterized protein</fullName>
    </submittedName>
</protein>
<proteinExistence type="predicted"/>
<evidence type="ECO:0000313" key="1">
    <source>
        <dbReference type="EMBL" id="EHB91711.1"/>
    </source>
</evidence>
<comment type="caution">
    <text evidence="1">The sequence shown here is derived from an EMBL/GenBank/DDBJ whole genome shotgun (WGS) entry which is preliminary data.</text>
</comment>